<dbReference type="Gene3D" id="3.30.40.10">
    <property type="entry name" value="Zinc/RING finger domain, C3HC4 (zinc finger)"/>
    <property type="match status" value="1"/>
</dbReference>
<protein>
    <submittedName>
        <fullName evidence="2">2060_t:CDS:1</fullName>
    </submittedName>
</protein>
<dbReference type="InterPro" id="IPR013083">
    <property type="entry name" value="Znf_RING/FYVE/PHD"/>
</dbReference>
<sequence length="230" mass="26410">MDDNPRAWSNSYELLVRRLVQAGEELEASYENCECKSEENSIIGDKRNNMQLEESSPSPKTFQRAPRDMSPLMTTIRNPTHALDLRSLIYVEAVNSNLICYICQTPFIDPVVIESCGSCISQAIKSRPTCPVDRSRLSDVSDLKPVSEIIFNMVNELLVYCPNKKLGCNYQGQRQLLSCHFKEGYMYTIVVLYVVMRNVKKQYFKKGHCDSCPMKHIESILFTIHVPRRD</sequence>
<dbReference type="SUPFAM" id="SSF57850">
    <property type="entry name" value="RING/U-box"/>
    <property type="match status" value="1"/>
</dbReference>
<dbReference type="EMBL" id="CAJVPY010000907">
    <property type="protein sequence ID" value="CAG8498056.1"/>
    <property type="molecule type" value="Genomic_DNA"/>
</dbReference>
<gene>
    <name evidence="2" type="ORF">DERYTH_LOCUS2753</name>
</gene>
<evidence type="ECO:0000313" key="2">
    <source>
        <dbReference type="EMBL" id="CAG8498056.1"/>
    </source>
</evidence>
<name>A0A9N8ZJL9_9GLOM</name>
<accession>A0A9N8ZJL9</accession>
<organism evidence="2 3">
    <name type="scientific">Dentiscutata erythropus</name>
    <dbReference type="NCBI Taxonomy" id="1348616"/>
    <lineage>
        <taxon>Eukaryota</taxon>
        <taxon>Fungi</taxon>
        <taxon>Fungi incertae sedis</taxon>
        <taxon>Mucoromycota</taxon>
        <taxon>Glomeromycotina</taxon>
        <taxon>Glomeromycetes</taxon>
        <taxon>Diversisporales</taxon>
        <taxon>Gigasporaceae</taxon>
        <taxon>Dentiscutata</taxon>
    </lineage>
</organism>
<feature type="region of interest" description="Disordered" evidence="1">
    <location>
        <begin position="45"/>
        <end position="66"/>
    </location>
</feature>
<keyword evidence="3" id="KW-1185">Reference proteome</keyword>
<comment type="caution">
    <text evidence="2">The sequence shown here is derived from an EMBL/GenBank/DDBJ whole genome shotgun (WGS) entry which is preliminary data.</text>
</comment>
<evidence type="ECO:0000313" key="3">
    <source>
        <dbReference type="Proteomes" id="UP000789405"/>
    </source>
</evidence>
<evidence type="ECO:0000256" key="1">
    <source>
        <dbReference type="SAM" id="MobiDB-lite"/>
    </source>
</evidence>
<proteinExistence type="predicted"/>
<dbReference type="OrthoDB" id="1630758at2759"/>
<reference evidence="2" key="1">
    <citation type="submission" date="2021-06" db="EMBL/GenBank/DDBJ databases">
        <authorList>
            <person name="Kallberg Y."/>
            <person name="Tangrot J."/>
            <person name="Rosling A."/>
        </authorList>
    </citation>
    <scope>NUCLEOTIDE SEQUENCE</scope>
    <source>
        <strain evidence="2">MA453B</strain>
    </source>
</reference>
<dbReference type="AlphaFoldDB" id="A0A9N8ZJL9"/>
<dbReference type="Proteomes" id="UP000789405">
    <property type="component" value="Unassembled WGS sequence"/>
</dbReference>
<feature type="compositionally biased region" description="Polar residues" evidence="1">
    <location>
        <begin position="49"/>
        <end position="61"/>
    </location>
</feature>